<organism evidence="3 4">
    <name type="scientific">Jannaschia helgolandensis</name>
    <dbReference type="NCBI Taxonomy" id="188906"/>
    <lineage>
        <taxon>Bacteria</taxon>
        <taxon>Pseudomonadati</taxon>
        <taxon>Pseudomonadota</taxon>
        <taxon>Alphaproteobacteria</taxon>
        <taxon>Rhodobacterales</taxon>
        <taxon>Roseobacteraceae</taxon>
        <taxon>Jannaschia</taxon>
    </lineage>
</organism>
<dbReference type="RefSeq" id="WP_092761526.1">
    <property type="nucleotide sequence ID" value="NZ_FNZQ01000002.1"/>
</dbReference>
<feature type="domain" description="Enoyl reductase (ER)" evidence="2">
    <location>
        <begin position="19"/>
        <end position="340"/>
    </location>
</feature>
<keyword evidence="1" id="KW-0560">Oxidoreductase</keyword>
<dbReference type="InterPro" id="IPR036291">
    <property type="entry name" value="NAD(P)-bd_dom_sf"/>
</dbReference>
<dbReference type="SMART" id="SM00829">
    <property type="entry name" value="PKS_ER"/>
    <property type="match status" value="1"/>
</dbReference>
<dbReference type="InterPro" id="IPR013149">
    <property type="entry name" value="ADH-like_C"/>
</dbReference>
<dbReference type="Pfam" id="PF16884">
    <property type="entry name" value="ADH_N_2"/>
    <property type="match status" value="1"/>
</dbReference>
<dbReference type="PANTHER" id="PTHR43205">
    <property type="entry name" value="PROSTAGLANDIN REDUCTASE"/>
    <property type="match status" value="1"/>
</dbReference>
<reference evidence="3 4" key="1">
    <citation type="submission" date="2016-10" db="EMBL/GenBank/DDBJ databases">
        <authorList>
            <person name="de Groot N.N."/>
        </authorList>
    </citation>
    <scope>NUCLEOTIDE SEQUENCE [LARGE SCALE GENOMIC DNA]</scope>
    <source>
        <strain evidence="3 4">DSM 14858</strain>
    </source>
</reference>
<dbReference type="SUPFAM" id="SSF50129">
    <property type="entry name" value="GroES-like"/>
    <property type="match status" value="1"/>
</dbReference>
<dbReference type="FunFam" id="3.40.50.720:FF:000121">
    <property type="entry name" value="Prostaglandin reductase 2"/>
    <property type="match status" value="1"/>
</dbReference>
<evidence type="ECO:0000313" key="4">
    <source>
        <dbReference type="Proteomes" id="UP000199283"/>
    </source>
</evidence>
<dbReference type="InterPro" id="IPR045010">
    <property type="entry name" value="MDR_fam"/>
</dbReference>
<dbReference type="STRING" id="188906.SAMN04488526_1554"/>
<evidence type="ECO:0000313" key="3">
    <source>
        <dbReference type="EMBL" id="SEK91948.1"/>
    </source>
</evidence>
<dbReference type="CDD" id="cd05288">
    <property type="entry name" value="PGDH"/>
    <property type="match status" value="1"/>
</dbReference>
<dbReference type="GO" id="GO:0016628">
    <property type="term" value="F:oxidoreductase activity, acting on the CH-CH group of donors, NAD or NADP as acceptor"/>
    <property type="evidence" value="ECO:0007669"/>
    <property type="project" value="InterPro"/>
</dbReference>
<keyword evidence="4" id="KW-1185">Reference proteome</keyword>
<dbReference type="SUPFAM" id="SSF51735">
    <property type="entry name" value="NAD(P)-binding Rossmann-fold domains"/>
    <property type="match status" value="1"/>
</dbReference>
<evidence type="ECO:0000259" key="2">
    <source>
        <dbReference type="SMART" id="SM00829"/>
    </source>
</evidence>
<dbReference type="PANTHER" id="PTHR43205:SF7">
    <property type="entry name" value="PROSTAGLANDIN REDUCTASE 1"/>
    <property type="match status" value="1"/>
</dbReference>
<dbReference type="Gene3D" id="3.40.50.720">
    <property type="entry name" value="NAD(P)-binding Rossmann-like Domain"/>
    <property type="match status" value="1"/>
</dbReference>
<dbReference type="Pfam" id="PF00107">
    <property type="entry name" value="ADH_zinc_N"/>
    <property type="match status" value="1"/>
</dbReference>
<name>A0A1H7KYZ5_9RHOB</name>
<dbReference type="InterPro" id="IPR020843">
    <property type="entry name" value="ER"/>
</dbReference>
<dbReference type="EMBL" id="FNZQ01000002">
    <property type="protein sequence ID" value="SEK91948.1"/>
    <property type="molecule type" value="Genomic_DNA"/>
</dbReference>
<sequence>MPQTPDTNRRVVLANRPEGLPDNETLRLETAPVPDPGPGEMLLRTIYLSLDPYMRGRMSDAKSYAEPVPIGGVMTGQVVAQVVASNLEEFAPGDHVLAGSGWQDYALSDGTQVLNLGPSPEHPSWALGILGMPGYTAHAGLLRIGEPKAGETVVVAAASGPVGATVGQIARIKGCRVVGIAGGAEKCAHVVDTLGFDACIDHRADDFEAQLKAACPDGIDVYFENVGGRVLYAVLPLLNPFARVPVCGMVAWYNETGLPDGPDHGPQIMGTILRQKVKMEGFIIFDSFPKSAQMEFVSDMTGWLKEGRVKYQEQVIEGLEAAPGALNDLLEGRNFGKMVVKVG</sequence>
<evidence type="ECO:0000256" key="1">
    <source>
        <dbReference type="ARBA" id="ARBA00023002"/>
    </source>
</evidence>
<dbReference type="InterPro" id="IPR011032">
    <property type="entry name" value="GroES-like_sf"/>
</dbReference>
<dbReference type="AlphaFoldDB" id="A0A1H7KYZ5"/>
<proteinExistence type="predicted"/>
<dbReference type="Gene3D" id="3.90.180.10">
    <property type="entry name" value="Medium-chain alcohol dehydrogenases, catalytic domain"/>
    <property type="match status" value="1"/>
</dbReference>
<dbReference type="Proteomes" id="UP000199283">
    <property type="component" value="Unassembled WGS sequence"/>
</dbReference>
<dbReference type="OrthoDB" id="9805663at2"/>
<dbReference type="InterPro" id="IPR041694">
    <property type="entry name" value="ADH_N_2"/>
</dbReference>
<gene>
    <name evidence="3" type="ORF">SAMN04488526_1554</name>
</gene>
<protein>
    <recommendedName>
        <fullName evidence="2">Enoyl reductase (ER) domain-containing protein</fullName>
    </recommendedName>
</protein>
<accession>A0A1H7KYZ5</accession>